<name>A0ABW0T243_9GAMM</name>
<keyword evidence="3" id="KW-0804">Transcription</keyword>
<protein>
    <submittedName>
        <fullName evidence="5">Helix-turn-helix domain-containing protein</fullName>
    </submittedName>
</protein>
<dbReference type="SMART" id="SM00530">
    <property type="entry name" value="HTH_XRE"/>
    <property type="match status" value="1"/>
</dbReference>
<evidence type="ECO:0000256" key="1">
    <source>
        <dbReference type="ARBA" id="ARBA00023015"/>
    </source>
</evidence>
<dbReference type="PANTHER" id="PTHR46797:SF23">
    <property type="entry name" value="HTH-TYPE TRANSCRIPTIONAL REGULATOR SUTR"/>
    <property type="match status" value="1"/>
</dbReference>
<dbReference type="InterPro" id="IPR010982">
    <property type="entry name" value="Lambda_DNA-bd_dom_sf"/>
</dbReference>
<evidence type="ECO:0000313" key="6">
    <source>
        <dbReference type="Proteomes" id="UP001596111"/>
    </source>
</evidence>
<dbReference type="Gene3D" id="1.10.260.40">
    <property type="entry name" value="lambda repressor-like DNA-binding domains"/>
    <property type="match status" value="1"/>
</dbReference>
<comment type="caution">
    <text evidence="5">The sequence shown here is derived from an EMBL/GenBank/DDBJ whole genome shotgun (WGS) entry which is preliminary data.</text>
</comment>
<sequence length="94" mass="10508">MGVDITPYVGTAFRLLRERTEVSQEDLAFRAGLDRTYVSGIECGRRNPSLKSMQHLAAELSVSLDQVFILARKLAGQTEKLPAQKRVRKPRAHG</sequence>
<organism evidence="5 6">
    <name type="scientific">Rhodanobacter terrae</name>
    <dbReference type="NCBI Taxonomy" id="418647"/>
    <lineage>
        <taxon>Bacteria</taxon>
        <taxon>Pseudomonadati</taxon>
        <taxon>Pseudomonadota</taxon>
        <taxon>Gammaproteobacteria</taxon>
        <taxon>Lysobacterales</taxon>
        <taxon>Rhodanobacteraceae</taxon>
        <taxon>Rhodanobacter</taxon>
    </lineage>
</organism>
<dbReference type="PANTHER" id="PTHR46797">
    <property type="entry name" value="HTH-TYPE TRANSCRIPTIONAL REGULATOR"/>
    <property type="match status" value="1"/>
</dbReference>
<dbReference type="CDD" id="cd00093">
    <property type="entry name" value="HTH_XRE"/>
    <property type="match status" value="1"/>
</dbReference>
<dbReference type="SUPFAM" id="SSF47413">
    <property type="entry name" value="lambda repressor-like DNA-binding domains"/>
    <property type="match status" value="1"/>
</dbReference>
<evidence type="ECO:0000259" key="4">
    <source>
        <dbReference type="PROSITE" id="PS50943"/>
    </source>
</evidence>
<evidence type="ECO:0000256" key="3">
    <source>
        <dbReference type="ARBA" id="ARBA00023163"/>
    </source>
</evidence>
<keyword evidence="2" id="KW-0238">DNA-binding</keyword>
<dbReference type="PROSITE" id="PS50943">
    <property type="entry name" value="HTH_CROC1"/>
    <property type="match status" value="1"/>
</dbReference>
<dbReference type="InterPro" id="IPR001387">
    <property type="entry name" value="Cro/C1-type_HTH"/>
</dbReference>
<accession>A0ABW0T243</accession>
<keyword evidence="1" id="KW-0805">Transcription regulation</keyword>
<proteinExistence type="predicted"/>
<dbReference type="Proteomes" id="UP001596111">
    <property type="component" value="Unassembled WGS sequence"/>
</dbReference>
<gene>
    <name evidence="5" type="ORF">ACFPPB_17420</name>
</gene>
<evidence type="ECO:0000313" key="5">
    <source>
        <dbReference type="EMBL" id="MFC5582898.1"/>
    </source>
</evidence>
<dbReference type="EMBL" id="JBHSNG010000027">
    <property type="protein sequence ID" value="MFC5582898.1"/>
    <property type="molecule type" value="Genomic_DNA"/>
</dbReference>
<dbReference type="InterPro" id="IPR050807">
    <property type="entry name" value="TransReg_Diox_bact_type"/>
</dbReference>
<feature type="domain" description="HTH cro/C1-type" evidence="4">
    <location>
        <begin position="13"/>
        <end position="67"/>
    </location>
</feature>
<dbReference type="Pfam" id="PF01381">
    <property type="entry name" value="HTH_3"/>
    <property type="match status" value="1"/>
</dbReference>
<keyword evidence="6" id="KW-1185">Reference proteome</keyword>
<evidence type="ECO:0000256" key="2">
    <source>
        <dbReference type="ARBA" id="ARBA00023125"/>
    </source>
</evidence>
<reference evidence="6" key="1">
    <citation type="journal article" date="2019" name="Int. J. Syst. Evol. Microbiol.">
        <title>The Global Catalogue of Microorganisms (GCM) 10K type strain sequencing project: providing services to taxonomists for standard genome sequencing and annotation.</title>
        <authorList>
            <consortium name="The Broad Institute Genomics Platform"/>
            <consortium name="The Broad Institute Genome Sequencing Center for Infectious Disease"/>
            <person name="Wu L."/>
            <person name="Ma J."/>
        </authorList>
    </citation>
    <scope>NUCLEOTIDE SEQUENCE [LARGE SCALE GENOMIC DNA]</scope>
    <source>
        <strain evidence="6">CGMCC 1.13587</strain>
    </source>
</reference>
<dbReference type="RefSeq" id="WP_377329423.1">
    <property type="nucleotide sequence ID" value="NZ_JBHSNG010000027.1"/>
</dbReference>